<name>A0A226X1F2_CABSO</name>
<comment type="caution">
    <text evidence="3">The sequence shown here is derived from an EMBL/GenBank/DDBJ whole genome shotgun (WGS) entry which is preliminary data.</text>
</comment>
<organism evidence="3 4">
    <name type="scientific">Caballeronia sordidicola</name>
    <name type="common">Burkholderia sordidicola</name>
    <dbReference type="NCBI Taxonomy" id="196367"/>
    <lineage>
        <taxon>Bacteria</taxon>
        <taxon>Pseudomonadati</taxon>
        <taxon>Pseudomonadota</taxon>
        <taxon>Betaproteobacteria</taxon>
        <taxon>Burkholderiales</taxon>
        <taxon>Burkholderiaceae</taxon>
        <taxon>Caballeronia</taxon>
    </lineage>
</organism>
<sequence length="182" mass="19447">MAIDVNAFRTGMRRLAGHVCLVTTVHPNGERAGLTATAVCSVSAEPPTILICVNRQNSSHAVIRESKIFAVNVLALEDQELANRFASRIVGEERFNEGLWTTLETGAPVLESALVSFDCRIAQAIEVGTHGIVFGAIEAIRVRQAEAKPLLYVHGSYGGFASAGASMSPEVLGMPTWGQIEN</sequence>
<dbReference type="InterPro" id="IPR002563">
    <property type="entry name" value="Flavin_Rdtase-like_dom"/>
</dbReference>
<dbReference type="Proteomes" id="UP000214720">
    <property type="component" value="Unassembled WGS sequence"/>
</dbReference>
<dbReference type="InterPro" id="IPR012349">
    <property type="entry name" value="Split_barrel_FMN-bd"/>
</dbReference>
<keyword evidence="1" id="KW-0560">Oxidoreductase</keyword>
<evidence type="ECO:0000313" key="4">
    <source>
        <dbReference type="Proteomes" id="UP000214720"/>
    </source>
</evidence>
<dbReference type="GO" id="GO:0010181">
    <property type="term" value="F:FMN binding"/>
    <property type="evidence" value="ECO:0007669"/>
    <property type="project" value="InterPro"/>
</dbReference>
<reference evidence="4" key="1">
    <citation type="submission" date="2017-01" db="EMBL/GenBank/DDBJ databases">
        <title>Genome Analysis of Deinococcus marmoris KOPRI26562.</title>
        <authorList>
            <person name="Kim J.H."/>
            <person name="Oh H.-M."/>
        </authorList>
    </citation>
    <scope>NUCLEOTIDE SEQUENCE [LARGE SCALE GENOMIC DNA]</scope>
    <source>
        <strain evidence="4">PAMC 26633</strain>
    </source>
</reference>
<evidence type="ECO:0000313" key="3">
    <source>
        <dbReference type="EMBL" id="OXC76718.1"/>
    </source>
</evidence>
<evidence type="ECO:0000256" key="1">
    <source>
        <dbReference type="ARBA" id="ARBA00023002"/>
    </source>
</evidence>
<dbReference type="Pfam" id="PF01613">
    <property type="entry name" value="Flavin_Reduct"/>
    <property type="match status" value="1"/>
</dbReference>
<dbReference type="GO" id="GO:0042602">
    <property type="term" value="F:riboflavin reductase (NADPH) activity"/>
    <property type="evidence" value="ECO:0007669"/>
    <property type="project" value="TreeGrafter"/>
</dbReference>
<accession>A0A226X1F2</accession>
<dbReference type="GO" id="GO:0006208">
    <property type="term" value="P:pyrimidine nucleobase catabolic process"/>
    <property type="evidence" value="ECO:0007669"/>
    <property type="project" value="TreeGrafter"/>
</dbReference>
<dbReference type="EMBL" id="MTHB01000119">
    <property type="protein sequence ID" value="OXC76718.1"/>
    <property type="molecule type" value="Genomic_DNA"/>
</dbReference>
<dbReference type="AlphaFoldDB" id="A0A226X1F2"/>
<dbReference type="InterPro" id="IPR050268">
    <property type="entry name" value="NADH-dep_flavin_reductase"/>
</dbReference>
<gene>
    <name evidence="3" type="ORF">BSU04_20390</name>
</gene>
<protein>
    <submittedName>
        <fullName evidence="3">Putative flavin reductase RutF in pyrimidine catabolism pathway</fullName>
    </submittedName>
</protein>
<dbReference type="PANTHER" id="PTHR30466:SF1">
    <property type="entry name" value="FMN REDUCTASE (NADH) RUTF"/>
    <property type="match status" value="1"/>
</dbReference>
<dbReference type="SMART" id="SM00903">
    <property type="entry name" value="Flavin_Reduct"/>
    <property type="match status" value="1"/>
</dbReference>
<evidence type="ECO:0000259" key="2">
    <source>
        <dbReference type="SMART" id="SM00903"/>
    </source>
</evidence>
<dbReference type="SUPFAM" id="SSF50475">
    <property type="entry name" value="FMN-binding split barrel"/>
    <property type="match status" value="1"/>
</dbReference>
<dbReference type="OrthoDB" id="8525727at2"/>
<dbReference type="Gene3D" id="2.30.110.10">
    <property type="entry name" value="Electron Transport, Fmn-binding Protein, Chain A"/>
    <property type="match status" value="1"/>
</dbReference>
<proteinExistence type="predicted"/>
<dbReference type="PANTHER" id="PTHR30466">
    <property type="entry name" value="FLAVIN REDUCTASE"/>
    <property type="match status" value="1"/>
</dbReference>
<feature type="domain" description="Flavin reductase like" evidence="2">
    <location>
        <begin position="12"/>
        <end position="159"/>
    </location>
</feature>
<dbReference type="RefSeq" id="WP_089162146.1">
    <property type="nucleotide sequence ID" value="NZ_MTHB01000119.1"/>
</dbReference>